<dbReference type="Proteomes" id="UP000243985">
    <property type="component" value="Unassembled WGS sequence"/>
</dbReference>
<protein>
    <recommendedName>
        <fullName evidence="4">Outer membrane protein assembly factor BamA</fullName>
    </recommendedName>
</protein>
<proteinExistence type="predicted"/>
<dbReference type="Gene3D" id="3.10.20.310">
    <property type="entry name" value="membrane protein fhac"/>
    <property type="match status" value="1"/>
</dbReference>
<dbReference type="AlphaFoldDB" id="A0A2T5XX01"/>
<feature type="signal peptide" evidence="1">
    <location>
        <begin position="1"/>
        <end position="19"/>
    </location>
</feature>
<name>A0A2T5XX01_9FLAO</name>
<comment type="caution">
    <text evidence="2">The sequence shown here is derived from an EMBL/GenBank/DDBJ whole genome shotgun (WGS) entry which is preliminary data.</text>
</comment>
<sequence>MMRLLFILSFWLGMTSLFSQTVDTLEVKTKDTLINPINPQRSAKNKAFYEKIRTYLRKHRLTKRLDDLIQTPTATAAVATPTQLITIPEKKIIPKPSYQGKIIRKIHIRTLDPFGFDEKDSTKVPRTRLEHYGNMLHIKTREGTVKGILLFKSHTPLDTLLLSESERLLRNQRYIRRVQITPELISQSSDSVDVYVTVLDSWTMYFDGDLAGNKGWTRLTEQNLFGLGHEATFTYQQFFSGISNNGKGMSYTLRNIRNTHINVRGSYYADYDNYFSKYLYVERPLYSPLARWSGGLSYYEYRDEEDLRTRTTYTPLLHSKSFTAFGSWVKPIKMEGNKNINNFIIAVNYRNISYYRNSLQVPYKETYHSNENQWLTQFSLNSSNFVKDRYLFRNGDTEDVGVGHSIFLTSGMIWKNTTLLPYFSVGAQRAYYAKSGYYAMHLEVGTFITQGALKEIVIKGSATHFTNLFDIGNWHFREFLRANFVLGVNDFVYQHKIINLNGSNGISGFSSEKVYGTRKLLLTTQTQIYAPFQFIGFRISPFLSADLGFIGRDNTSFFKTECYAKCALGFYITNDYLPFGAIQFSFAYYPVVPGTGNHIIKITGDTNDDFRLHSFSQRMPAVTSFR</sequence>
<reference evidence="2 3" key="1">
    <citation type="submission" date="2018-04" db="EMBL/GenBank/DDBJ databases">
        <title>Genomic Encyclopedia of Archaeal and Bacterial Type Strains, Phase II (KMG-II): from individual species to whole genera.</title>
        <authorList>
            <person name="Goeker M."/>
        </authorList>
    </citation>
    <scope>NUCLEOTIDE SEQUENCE [LARGE SCALE GENOMIC DNA]</scope>
    <source>
        <strain evidence="2 3">DSM 22902</strain>
    </source>
</reference>
<organism evidence="2 3">
    <name type="scientific">Capnocytophaga leadbetteri</name>
    <dbReference type="NCBI Taxonomy" id="327575"/>
    <lineage>
        <taxon>Bacteria</taxon>
        <taxon>Pseudomonadati</taxon>
        <taxon>Bacteroidota</taxon>
        <taxon>Flavobacteriia</taxon>
        <taxon>Flavobacteriales</taxon>
        <taxon>Flavobacteriaceae</taxon>
        <taxon>Capnocytophaga</taxon>
    </lineage>
</organism>
<gene>
    <name evidence="2" type="ORF">C8P65_10227</name>
</gene>
<evidence type="ECO:0000256" key="1">
    <source>
        <dbReference type="SAM" id="SignalP"/>
    </source>
</evidence>
<feature type="chain" id="PRO_5015611852" description="Outer membrane protein assembly factor BamA" evidence="1">
    <location>
        <begin position="20"/>
        <end position="626"/>
    </location>
</feature>
<evidence type="ECO:0000313" key="2">
    <source>
        <dbReference type="EMBL" id="PTX07988.1"/>
    </source>
</evidence>
<accession>A0A2T5XX01</accession>
<evidence type="ECO:0000313" key="3">
    <source>
        <dbReference type="Proteomes" id="UP000243985"/>
    </source>
</evidence>
<dbReference type="EMBL" id="QBKG01000002">
    <property type="protein sequence ID" value="PTX07988.1"/>
    <property type="molecule type" value="Genomic_DNA"/>
</dbReference>
<keyword evidence="1" id="KW-0732">Signal</keyword>
<evidence type="ECO:0008006" key="4">
    <source>
        <dbReference type="Google" id="ProtNLM"/>
    </source>
</evidence>